<name>A0A183GNN8_HELPZ</name>
<proteinExistence type="predicted"/>
<organism evidence="3 4">
    <name type="scientific">Heligmosomoides polygyrus</name>
    <name type="common">Parasitic roundworm</name>
    <dbReference type="NCBI Taxonomy" id="6339"/>
    <lineage>
        <taxon>Eukaryota</taxon>
        <taxon>Metazoa</taxon>
        <taxon>Ecdysozoa</taxon>
        <taxon>Nematoda</taxon>
        <taxon>Chromadorea</taxon>
        <taxon>Rhabditida</taxon>
        <taxon>Rhabditina</taxon>
        <taxon>Rhabditomorpha</taxon>
        <taxon>Strongyloidea</taxon>
        <taxon>Heligmosomidae</taxon>
        <taxon>Heligmosomoides</taxon>
    </lineage>
</organism>
<gene>
    <name evidence="2" type="ORF">HPBE_LOCUS24307</name>
</gene>
<evidence type="ECO:0000313" key="3">
    <source>
        <dbReference type="Proteomes" id="UP000050761"/>
    </source>
</evidence>
<feature type="compositionally biased region" description="Acidic residues" evidence="1">
    <location>
        <begin position="108"/>
        <end position="127"/>
    </location>
</feature>
<keyword evidence="3" id="KW-1185">Reference proteome</keyword>
<evidence type="ECO:0000313" key="2">
    <source>
        <dbReference type="EMBL" id="VDP44255.1"/>
    </source>
</evidence>
<accession>A0A3P8EJX1</accession>
<dbReference type="Proteomes" id="UP000050761">
    <property type="component" value="Unassembled WGS sequence"/>
</dbReference>
<reference evidence="4" key="2">
    <citation type="submission" date="2019-09" db="UniProtKB">
        <authorList>
            <consortium name="WormBaseParasite"/>
        </authorList>
    </citation>
    <scope>IDENTIFICATION</scope>
</reference>
<evidence type="ECO:0000313" key="4">
    <source>
        <dbReference type="WBParaSite" id="HPBE_0002430801-mRNA-1"/>
    </source>
</evidence>
<feature type="region of interest" description="Disordered" evidence="1">
    <location>
        <begin position="102"/>
        <end position="127"/>
    </location>
</feature>
<dbReference type="EMBL" id="UZAH01036169">
    <property type="protein sequence ID" value="VDP44255.1"/>
    <property type="molecule type" value="Genomic_DNA"/>
</dbReference>
<sequence>MRARAVVWDAAKGSAASESVAQQVIEVSIIIFDNLQRALKAQADIRNLDSDTDTEAESDEDDADAKPKKGNRGRKVPEHLSDDDDEIDEMTFDYIDAMTKDNKMGGLENDDEEHELTDEEESSCIDETDTEQFKTLFDEDGAPDVFVYFKDTMEKFEQNEPELFATMVANLTPQESESLHTLIKASRCTILSVFRAIQKIMPSPAGSPIHLQAEKSKQIVCEQHVKSEHSKQVEQAGGYNFGQAAGVPSEFNFAK</sequence>
<dbReference type="WBParaSite" id="HPBE_0002430801-mRNA-1">
    <property type="protein sequence ID" value="HPBE_0002430801-mRNA-1"/>
    <property type="gene ID" value="HPBE_0002430801"/>
</dbReference>
<accession>A0A183GNN8</accession>
<protein>
    <submittedName>
        <fullName evidence="4">Importin-7</fullName>
    </submittedName>
</protein>
<dbReference type="OrthoDB" id="760868at2759"/>
<feature type="region of interest" description="Disordered" evidence="1">
    <location>
        <begin position="49"/>
        <end position="85"/>
    </location>
</feature>
<dbReference type="AlphaFoldDB" id="A0A183GNN8"/>
<reference evidence="2 3" key="1">
    <citation type="submission" date="2018-11" db="EMBL/GenBank/DDBJ databases">
        <authorList>
            <consortium name="Pathogen Informatics"/>
        </authorList>
    </citation>
    <scope>NUCLEOTIDE SEQUENCE [LARGE SCALE GENOMIC DNA]</scope>
</reference>
<evidence type="ECO:0000256" key="1">
    <source>
        <dbReference type="SAM" id="MobiDB-lite"/>
    </source>
</evidence>
<feature type="compositionally biased region" description="Acidic residues" evidence="1">
    <location>
        <begin position="50"/>
        <end position="63"/>
    </location>
</feature>